<organism evidence="6 7">
    <name type="scientific">Ancylostoma ceylanicum</name>
    <dbReference type="NCBI Taxonomy" id="53326"/>
    <lineage>
        <taxon>Eukaryota</taxon>
        <taxon>Metazoa</taxon>
        <taxon>Ecdysozoa</taxon>
        <taxon>Nematoda</taxon>
        <taxon>Chromadorea</taxon>
        <taxon>Rhabditida</taxon>
        <taxon>Rhabditina</taxon>
        <taxon>Rhabditomorpha</taxon>
        <taxon>Strongyloidea</taxon>
        <taxon>Ancylostomatidae</taxon>
        <taxon>Ancylostomatinae</taxon>
        <taxon>Ancylostoma</taxon>
    </lineage>
</organism>
<evidence type="ECO:0000313" key="7">
    <source>
        <dbReference type="Proteomes" id="UP000054495"/>
    </source>
</evidence>
<comment type="subcellular location">
    <subcellularLocation>
        <location evidence="1">Membrane</location>
    </subcellularLocation>
</comment>
<proteinExistence type="predicted"/>
<reference evidence="6 7" key="1">
    <citation type="submission" date="2013-05" db="EMBL/GenBank/DDBJ databases">
        <title>Draft genome of the parasitic nematode Anyclostoma ceylanicum.</title>
        <authorList>
            <person name="Mitreva M."/>
        </authorList>
    </citation>
    <scope>NUCLEOTIDE SEQUENCE [LARGE SCALE GENOMIC DNA]</scope>
</reference>
<protein>
    <recommendedName>
        <fullName evidence="5">Receptor ligand binding region domain-containing protein</fullName>
    </recommendedName>
</protein>
<feature type="domain" description="Receptor ligand binding region" evidence="5">
    <location>
        <begin position="47"/>
        <end position="222"/>
    </location>
</feature>
<evidence type="ECO:0000256" key="3">
    <source>
        <dbReference type="ARBA" id="ARBA00022989"/>
    </source>
</evidence>
<dbReference type="Proteomes" id="UP000054495">
    <property type="component" value="Unassembled WGS sequence"/>
</dbReference>
<keyword evidence="2" id="KW-0812">Transmembrane</keyword>
<name>A0A0D6LRB4_9BILA</name>
<keyword evidence="4" id="KW-0472">Membrane</keyword>
<keyword evidence="7" id="KW-1185">Reference proteome</keyword>
<dbReference type="GO" id="GO:0016020">
    <property type="term" value="C:membrane"/>
    <property type="evidence" value="ECO:0007669"/>
    <property type="project" value="UniProtKB-SubCell"/>
</dbReference>
<evidence type="ECO:0000313" key="6">
    <source>
        <dbReference type="EMBL" id="EPB74399.1"/>
    </source>
</evidence>
<dbReference type="AlphaFoldDB" id="A0A0D6LRB4"/>
<dbReference type="InterPro" id="IPR001828">
    <property type="entry name" value="ANF_lig-bd_rcpt"/>
</dbReference>
<dbReference type="EMBL" id="KE124944">
    <property type="protein sequence ID" value="EPB74399.1"/>
    <property type="molecule type" value="Genomic_DNA"/>
</dbReference>
<evidence type="ECO:0000259" key="5">
    <source>
        <dbReference type="Pfam" id="PF01094"/>
    </source>
</evidence>
<evidence type="ECO:0000256" key="4">
    <source>
        <dbReference type="ARBA" id="ARBA00023136"/>
    </source>
</evidence>
<evidence type="ECO:0000256" key="2">
    <source>
        <dbReference type="ARBA" id="ARBA00022692"/>
    </source>
</evidence>
<dbReference type="Pfam" id="PF01094">
    <property type="entry name" value="ANF_receptor"/>
    <property type="match status" value="1"/>
</dbReference>
<sequence>MLRRLDEEGNKAGLTISTTKTKVMRSAFSSPHPVLLQGVPLDDVPEYVYLGRLHNMENDIKPEIARRQPAIGRETLNNGLTPFWEDVDGKFGDGADDVVKSLAKKMLIVDLSSDVKDQAFLAEFRANVVNRVRLPPTNCETPKCLNTTGLTMGRYARHLFDLFFLYGLALQTAGNNYKNTENIVEATVTSFSAYTCEIGLTGEVVINSDNTRSPIFYLYGLDERYDQVALAVTTITREKTIMKKLYTDAAVTVFANRAGESESLQVVAAGHLVAAKYYEGAE</sequence>
<evidence type="ECO:0000256" key="1">
    <source>
        <dbReference type="ARBA" id="ARBA00004370"/>
    </source>
</evidence>
<keyword evidence="3" id="KW-1133">Transmembrane helix</keyword>
<accession>A0A0D6LRB4</accession>
<dbReference type="InterPro" id="IPR028082">
    <property type="entry name" value="Peripla_BP_I"/>
</dbReference>
<dbReference type="SUPFAM" id="SSF53822">
    <property type="entry name" value="Periplasmic binding protein-like I"/>
    <property type="match status" value="1"/>
</dbReference>
<gene>
    <name evidence="6" type="ORF">ANCCEY_06520</name>
</gene>